<reference evidence="2 3" key="1">
    <citation type="submission" date="2017-07" db="EMBL/GenBank/DDBJ databases">
        <title>Phenotypical and genomic characterization of a clinical isolate of Shewanella bicestrii sp. nov. producing an extended-spectrum beta-lactamase and a new oxacillinase variant.</title>
        <authorList>
            <person name="Jousset A.B."/>
            <person name="Bonnin R.A."/>
            <person name="Girlich D."/>
            <person name="Dabos L."/>
            <person name="Potron A."/>
            <person name="Dortet L."/>
            <person name="Glaser P."/>
            <person name="Naas T."/>
        </authorList>
    </citation>
    <scope>NUCLEOTIDE SEQUENCE [LARGE SCALE GENOMIC DNA]</scope>
    <source>
        <strain evidence="2 3">JAB-1</strain>
    </source>
</reference>
<organism evidence="2 3">
    <name type="scientific">Shewanella bicestrii</name>
    <dbReference type="NCBI Taxonomy" id="2018305"/>
    <lineage>
        <taxon>Bacteria</taxon>
        <taxon>Pseudomonadati</taxon>
        <taxon>Pseudomonadota</taxon>
        <taxon>Gammaproteobacteria</taxon>
        <taxon>Alteromonadales</taxon>
        <taxon>Shewanellaceae</taxon>
        <taxon>Shewanella</taxon>
    </lineage>
</organism>
<name>A0A220US79_9GAMM</name>
<dbReference type="Proteomes" id="UP000198367">
    <property type="component" value="Chromosome"/>
</dbReference>
<evidence type="ECO:0000313" key="2">
    <source>
        <dbReference type="EMBL" id="ASK71047.1"/>
    </source>
</evidence>
<dbReference type="RefSeq" id="WP_088212811.1">
    <property type="nucleotide sequence ID" value="NZ_CP022358.1"/>
</dbReference>
<keyword evidence="1" id="KW-0472">Membrane</keyword>
<feature type="transmembrane region" description="Helical" evidence="1">
    <location>
        <begin position="36"/>
        <end position="57"/>
    </location>
</feature>
<evidence type="ECO:0000256" key="1">
    <source>
        <dbReference type="SAM" id="Phobius"/>
    </source>
</evidence>
<accession>A0A220US79</accession>
<gene>
    <name evidence="2" type="ORF">CF168_20395</name>
</gene>
<evidence type="ECO:0000313" key="3">
    <source>
        <dbReference type="Proteomes" id="UP000198367"/>
    </source>
</evidence>
<dbReference type="AlphaFoldDB" id="A0A220US79"/>
<proteinExistence type="predicted"/>
<keyword evidence="1" id="KW-1133">Transmembrane helix</keyword>
<feature type="transmembrane region" description="Helical" evidence="1">
    <location>
        <begin position="5"/>
        <end position="24"/>
    </location>
</feature>
<protein>
    <submittedName>
        <fullName evidence="2">Uncharacterized protein</fullName>
    </submittedName>
</protein>
<keyword evidence="1" id="KW-0812">Transmembrane</keyword>
<dbReference type="EMBL" id="CP022358">
    <property type="protein sequence ID" value="ASK71047.1"/>
    <property type="molecule type" value="Genomic_DNA"/>
</dbReference>
<keyword evidence="3" id="KW-1185">Reference proteome</keyword>
<sequence length="99" mass="11152">MTKQLIMAVVCHCIAVGTVAYGAYEFYLEQLAVPELTRLFAVAVFFIGMGLDPNMFFTPLNQVMSQAEDKSPKAKLQTVVFNLGVFLLICSFLMEWLYD</sequence>
<dbReference type="KEGG" id="sbj:CF168_20395"/>
<feature type="transmembrane region" description="Helical" evidence="1">
    <location>
        <begin position="78"/>
        <end position="98"/>
    </location>
</feature>